<sequence>MGYENTEIERIRQNNAREDPRIIYIAAQRLKACIIIRFGRAQRLGTSQITHTSNLSSLAVRYNNAWRRGQDNAVQRHTFCNRCAQQSSNSR</sequence>
<evidence type="ECO:0000313" key="2">
    <source>
        <dbReference type="Proteomes" id="UP001627154"/>
    </source>
</evidence>
<organism evidence="1 2">
    <name type="scientific">Trichogramma kaykai</name>
    <dbReference type="NCBI Taxonomy" id="54128"/>
    <lineage>
        <taxon>Eukaryota</taxon>
        <taxon>Metazoa</taxon>
        <taxon>Ecdysozoa</taxon>
        <taxon>Arthropoda</taxon>
        <taxon>Hexapoda</taxon>
        <taxon>Insecta</taxon>
        <taxon>Pterygota</taxon>
        <taxon>Neoptera</taxon>
        <taxon>Endopterygota</taxon>
        <taxon>Hymenoptera</taxon>
        <taxon>Apocrita</taxon>
        <taxon>Proctotrupomorpha</taxon>
        <taxon>Chalcidoidea</taxon>
        <taxon>Trichogrammatidae</taxon>
        <taxon>Trichogramma</taxon>
    </lineage>
</organism>
<protein>
    <submittedName>
        <fullName evidence="1">Uncharacterized protein</fullName>
    </submittedName>
</protein>
<dbReference type="EMBL" id="JBJJXI010000172">
    <property type="protein sequence ID" value="KAL3384480.1"/>
    <property type="molecule type" value="Genomic_DNA"/>
</dbReference>
<comment type="caution">
    <text evidence="1">The sequence shown here is derived from an EMBL/GenBank/DDBJ whole genome shotgun (WGS) entry which is preliminary data.</text>
</comment>
<name>A0ABD2VVD1_9HYME</name>
<proteinExistence type="predicted"/>
<reference evidence="1 2" key="1">
    <citation type="journal article" date="2024" name="bioRxiv">
        <title>A reference genome for Trichogramma kaykai: A tiny desert-dwelling parasitoid wasp with competing sex-ratio distorters.</title>
        <authorList>
            <person name="Culotta J."/>
            <person name="Lindsey A.R."/>
        </authorList>
    </citation>
    <scope>NUCLEOTIDE SEQUENCE [LARGE SCALE GENOMIC DNA]</scope>
    <source>
        <strain evidence="1 2">KSX58</strain>
    </source>
</reference>
<dbReference type="Proteomes" id="UP001627154">
    <property type="component" value="Unassembled WGS sequence"/>
</dbReference>
<evidence type="ECO:0000313" key="1">
    <source>
        <dbReference type="EMBL" id="KAL3384480.1"/>
    </source>
</evidence>
<gene>
    <name evidence="1" type="ORF">TKK_019790</name>
</gene>
<accession>A0ABD2VVD1</accession>
<keyword evidence="2" id="KW-1185">Reference proteome</keyword>
<dbReference type="AlphaFoldDB" id="A0ABD2VVD1"/>